<dbReference type="InterPro" id="IPR050904">
    <property type="entry name" value="Adhesion/Biosynth-related"/>
</dbReference>
<dbReference type="AlphaFoldDB" id="A0A2Z3HYD6"/>
<evidence type="ECO:0000313" key="4">
    <source>
        <dbReference type="Proteomes" id="UP000247763"/>
    </source>
</evidence>
<dbReference type="RefSeq" id="WP_110450426.1">
    <property type="nucleotide sequence ID" value="NZ_CP029479.1"/>
</dbReference>
<dbReference type="PROSITE" id="PS50213">
    <property type="entry name" value="FAS1"/>
    <property type="match status" value="1"/>
</dbReference>
<dbReference type="Pfam" id="PF02469">
    <property type="entry name" value="Fasciclin"/>
    <property type="match status" value="1"/>
</dbReference>
<dbReference type="InterPro" id="IPR036378">
    <property type="entry name" value="FAS1_dom_sf"/>
</dbReference>
<dbReference type="Proteomes" id="UP000247763">
    <property type="component" value="Chromosome"/>
</dbReference>
<dbReference type="PANTHER" id="PTHR10900">
    <property type="entry name" value="PERIOSTIN-RELATED"/>
    <property type="match status" value="1"/>
</dbReference>
<proteinExistence type="predicted"/>
<dbReference type="OrthoDB" id="9800666at2"/>
<dbReference type="KEGG" id="phb:HYN04_08830"/>
<evidence type="ECO:0000313" key="3">
    <source>
        <dbReference type="EMBL" id="AWM77859.1"/>
    </source>
</evidence>
<gene>
    <name evidence="3" type="ORF">HYN04_08830</name>
</gene>
<evidence type="ECO:0000259" key="2">
    <source>
        <dbReference type="PROSITE" id="PS50213"/>
    </source>
</evidence>
<dbReference type="SMART" id="SM00554">
    <property type="entry name" value="FAS1"/>
    <property type="match status" value="1"/>
</dbReference>
<dbReference type="SUPFAM" id="SSF82153">
    <property type="entry name" value="FAS1 domain"/>
    <property type="match status" value="1"/>
</dbReference>
<organism evidence="3 4">
    <name type="scientific">Phenylobacterium parvum</name>
    <dbReference type="NCBI Taxonomy" id="2201350"/>
    <lineage>
        <taxon>Bacteria</taxon>
        <taxon>Pseudomonadati</taxon>
        <taxon>Pseudomonadota</taxon>
        <taxon>Alphaproteobacteria</taxon>
        <taxon>Caulobacterales</taxon>
        <taxon>Caulobacteraceae</taxon>
        <taxon>Phenylobacterium</taxon>
    </lineage>
</organism>
<protein>
    <submittedName>
        <fullName evidence="3">Nex18 symbiotically induced protein</fullName>
    </submittedName>
</protein>
<feature type="signal peptide" evidence="1">
    <location>
        <begin position="1"/>
        <end position="20"/>
    </location>
</feature>
<dbReference type="InterPro" id="IPR000782">
    <property type="entry name" value="FAS1_domain"/>
</dbReference>
<dbReference type="EMBL" id="CP029479">
    <property type="protein sequence ID" value="AWM77859.1"/>
    <property type="molecule type" value="Genomic_DNA"/>
</dbReference>
<accession>A0A2Z3HYD6</accession>
<feature type="chain" id="PRO_5016247107" evidence="1">
    <location>
        <begin position="21"/>
        <end position="183"/>
    </location>
</feature>
<dbReference type="Gene3D" id="2.30.180.10">
    <property type="entry name" value="FAS1 domain"/>
    <property type="match status" value="1"/>
</dbReference>
<evidence type="ECO:0000256" key="1">
    <source>
        <dbReference type="SAM" id="SignalP"/>
    </source>
</evidence>
<feature type="domain" description="FAS1" evidence="2">
    <location>
        <begin position="46"/>
        <end position="178"/>
    </location>
</feature>
<name>A0A2Z3HYD6_9CAUL</name>
<keyword evidence="1" id="KW-0732">Signal</keyword>
<dbReference type="PANTHER" id="PTHR10900:SF77">
    <property type="entry name" value="FI19380P1"/>
    <property type="match status" value="1"/>
</dbReference>
<keyword evidence="4" id="KW-1185">Reference proteome</keyword>
<sequence>MTKLPLAFAVLFLSAGVAVAQTPAAPAAPVAPLAPAAPAAPALTPSGDVIDTLKASGRFTTFLKASDLVGLTAFVKGLPAVTVLAPSDAAFALLPAGEVDRLLAQANRPELQKLVLRHLINARVPFETFKGAVTTAPTLGGEAVQLSGDQPPTIGGARVSQVDVNAANGVVHVLDRVILAPAA</sequence>
<reference evidence="4" key="1">
    <citation type="submission" date="2018-05" db="EMBL/GenBank/DDBJ databases">
        <title>Genome sequencing of Phenylobacterium sp. HYN0004.</title>
        <authorList>
            <person name="Yi H."/>
            <person name="Baek C."/>
        </authorList>
    </citation>
    <scope>NUCLEOTIDE SEQUENCE [LARGE SCALE GENOMIC DNA]</scope>
    <source>
        <strain evidence="4">HYN0004</strain>
    </source>
</reference>